<keyword evidence="2" id="KW-0813">Transport</keyword>
<feature type="transmembrane region" description="Helical" evidence="7">
    <location>
        <begin position="28"/>
        <end position="46"/>
    </location>
</feature>
<evidence type="ECO:0000256" key="2">
    <source>
        <dbReference type="ARBA" id="ARBA00022448"/>
    </source>
</evidence>
<sequence>MQWISRMLPTLTHLKTWASTPNGILAKMALKMAIASVLSFAIAKWLHWEYPFYAVIAAIIVMSSTHGSTLLQGFQRLIGTAIGAVGGAIFAAMLGSNFWSLGISVFLTIFLSNYWKFTEAAKLAGYVSAIVILNYNASPWLYAWHRFLETLLGIAVALLVNDFIFPASAGVELRRCLSQILTQLEQFYALVVDCAFTGSYDRAKADELKTTINSLLQKKKELWKEVRQGQTREPLETRINEAWEFLISRIWQHILTMEHTVLVREQDTLWQILSVELIQLAQETRSAMLTLATAVKSYKSHVSLPEIEVALADTTKRFNDLQQLKQEDYPINEILRFFTFFYTMEEVGRKLQRMTNISILNHL</sequence>
<dbReference type="InterPro" id="IPR006726">
    <property type="entry name" value="PHBA_efflux_AaeB/fusaric-R"/>
</dbReference>
<dbReference type="PANTHER" id="PTHR30509">
    <property type="entry name" value="P-HYDROXYBENZOIC ACID EFFLUX PUMP SUBUNIT-RELATED"/>
    <property type="match status" value="1"/>
</dbReference>
<evidence type="ECO:0000256" key="4">
    <source>
        <dbReference type="ARBA" id="ARBA00022692"/>
    </source>
</evidence>
<keyword evidence="5 7" id="KW-1133">Transmembrane helix</keyword>
<dbReference type="AlphaFoldDB" id="A0A0C1QYY0"/>
<keyword evidence="4 7" id="KW-0812">Transmembrane</keyword>
<comment type="subcellular location">
    <subcellularLocation>
        <location evidence="1">Cell membrane</location>
        <topology evidence="1">Multi-pass membrane protein</topology>
    </subcellularLocation>
</comment>
<proteinExistence type="predicted"/>
<dbReference type="Pfam" id="PF04632">
    <property type="entry name" value="FUSC"/>
    <property type="match status" value="1"/>
</dbReference>
<dbReference type="GO" id="GO:0005886">
    <property type="term" value="C:plasma membrane"/>
    <property type="evidence" value="ECO:0007669"/>
    <property type="project" value="UniProtKB-SubCell"/>
</dbReference>
<accession>A0A0C1QYY0</accession>
<keyword evidence="6 7" id="KW-0472">Membrane</keyword>
<feature type="transmembrane region" description="Helical" evidence="7">
    <location>
        <begin position="52"/>
        <end position="71"/>
    </location>
</feature>
<dbReference type="EMBL" id="JHEG02000048">
    <property type="protein sequence ID" value="KIE10704.1"/>
    <property type="molecule type" value="Genomic_DNA"/>
</dbReference>
<protein>
    <recommendedName>
        <fullName evidence="9">Fusaric acid resistance protein</fullName>
    </recommendedName>
</protein>
<evidence type="ECO:0000256" key="1">
    <source>
        <dbReference type="ARBA" id="ARBA00004651"/>
    </source>
</evidence>
<evidence type="ECO:0008006" key="9">
    <source>
        <dbReference type="Google" id="ProtNLM"/>
    </source>
</evidence>
<comment type="caution">
    <text evidence="8">The sequence shown here is derived from an EMBL/GenBank/DDBJ whole genome shotgun (WGS) entry which is preliminary data.</text>
</comment>
<name>A0A0C1QYY0_9CYAN</name>
<evidence type="ECO:0000256" key="5">
    <source>
        <dbReference type="ARBA" id="ARBA00022989"/>
    </source>
</evidence>
<dbReference type="PANTHER" id="PTHR30509:SF9">
    <property type="entry name" value="MULTIDRUG RESISTANCE PROTEIN MDTO"/>
    <property type="match status" value="1"/>
</dbReference>
<evidence type="ECO:0000313" key="8">
    <source>
        <dbReference type="EMBL" id="KIE10704.1"/>
    </source>
</evidence>
<keyword evidence="3" id="KW-1003">Cell membrane</keyword>
<dbReference type="STRING" id="1479485.DA73_0219580"/>
<evidence type="ECO:0000256" key="3">
    <source>
        <dbReference type="ARBA" id="ARBA00022475"/>
    </source>
</evidence>
<gene>
    <name evidence="8" type="ORF">DA73_0219580</name>
</gene>
<feature type="transmembrane region" description="Helical" evidence="7">
    <location>
        <begin position="78"/>
        <end position="111"/>
    </location>
</feature>
<evidence type="ECO:0000256" key="7">
    <source>
        <dbReference type="SAM" id="Phobius"/>
    </source>
</evidence>
<organism evidence="8">
    <name type="scientific">Tolypothrix bouteillei VB521301</name>
    <dbReference type="NCBI Taxonomy" id="1479485"/>
    <lineage>
        <taxon>Bacteria</taxon>
        <taxon>Bacillati</taxon>
        <taxon>Cyanobacteriota</taxon>
        <taxon>Cyanophyceae</taxon>
        <taxon>Nostocales</taxon>
        <taxon>Tolypothrichaceae</taxon>
        <taxon>Tolypothrix</taxon>
    </lineage>
</organism>
<evidence type="ECO:0000256" key="6">
    <source>
        <dbReference type="ARBA" id="ARBA00023136"/>
    </source>
</evidence>
<feature type="transmembrane region" description="Helical" evidence="7">
    <location>
        <begin position="123"/>
        <end position="144"/>
    </location>
</feature>
<dbReference type="GO" id="GO:0022857">
    <property type="term" value="F:transmembrane transporter activity"/>
    <property type="evidence" value="ECO:0007669"/>
    <property type="project" value="InterPro"/>
</dbReference>
<reference evidence="8" key="1">
    <citation type="journal article" date="2015" name="Genome Announc.">
        <title>Draft Genome Sequence of Tolypothrix boutellei Strain VB521301.</title>
        <authorList>
            <person name="Chandrababunaidu M.M."/>
            <person name="Singh D."/>
            <person name="Sen D."/>
            <person name="Bhan S."/>
            <person name="Das S."/>
            <person name="Gupta A."/>
            <person name="Adhikary S.P."/>
            <person name="Tripathy S."/>
        </authorList>
    </citation>
    <scope>NUCLEOTIDE SEQUENCE</scope>
    <source>
        <strain evidence="8">VB521301</strain>
    </source>
</reference>